<evidence type="ECO:0000313" key="2">
    <source>
        <dbReference type="EMBL" id="MDV6224662.1"/>
    </source>
</evidence>
<comment type="caution">
    <text evidence="2">The sequence shown here is derived from an EMBL/GenBank/DDBJ whole genome shotgun (WGS) entry which is preliminary data.</text>
</comment>
<feature type="region of interest" description="Disordered" evidence="1">
    <location>
        <begin position="1"/>
        <end position="22"/>
    </location>
</feature>
<dbReference type="RefSeq" id="WP_317560063.1">
    <property type="nucleotide sequence ID" value="NZ_JAWLIP010000001.1"/>
</dbReference>
<name>A0ABU4AEI9_9HYPH</name>
<gene>
    <name evidence="2" type="ORF">R2G56_00020</name>
</gene>
<dbReference type="EMBL" id="JAWLIP010000001">
    <property type="protein sequence ID" value="MDV6224662.1"/>
    <property type="molecule type" value="Genomic_DNA"/>
</dbReference>
<evidence type="ECO:0000256" key="1">
    <source>
        <dbReference type="SAM" id="MobiDB-lite"/>
    </source>
</evidence>
<reference evidence="2 3" key="1">
    <citation type="submission" date="2023-10" db="EMBL/GenBank/DDBJ databases">
        <authorList>
            <person name="Venkata Ramana C."/>
            <person name="Sasikala C."/>
            <person name="Dhurka M."/>
        </authorList>
    </citation>
    <scope>NUCLEOTIDE SEQUENCE [LARGE SCALE GENOMIC DNA]</scope>
    <source>
        <strain evidence="2 3">KCTC 32151</strain>
    </source>
</reference>
<keyword evidence="3" id="KW-1185">Reference proteome</keyword>
<evidence type="ECO:0000313" key="3">
    <source>
        <dbReference type="Proteomes" id="UP001185659"/>
    </source>
</evidence>
<accession>A0ABU4AEI9</accession>
<proteinExistence type="predicted"/>
<protein>
    <submittedName>
        <fullName evidence="2">Uncharacterized protein</fullName>
    </submittedName>
</protein>
<feature type="region of interest" description="Disordered" evidence="1">
    <location>
        <begin position="304"/>
        <end position="330"/>
    </location>
</feature>
<organism evidence="2 3">
    <name type="scientific">Nitratireductor aquimarinus</name>
    <dbReference type="NCBI Taxonomy" id="889300"/>
    <lineage>
        <taxon>Bacteria</taxon>
        <taxon>Pseudomonadati</taxon>
        <taxon>Pseudomonadota</taxon>
        <taxon>Alphaproteobacteria</taxon>
        <taxon>Hyphomicrobiales</taxon>
        <taxon>Phyllobacteriaceae</taxon>
        <taxon>Nitratireductor</taxon>
    </lineage>
</organism>
<dbReference type="Proteomes" id="UP001185659">
    <property type="component" value="Unassembled WGS sequence"/>
</dbReference>
<feature type="region of interest" description="Disordered" evidence="1">
    <location>
        <begin position="146"/>
        <end position="165"/>
    </location>
</feature>
<sequence length="343" mass="36221">MEHLGLPAIEERAGAPKLISESEQKALERQRLLESGLLTDDELADHVFAAGPLETIATPDGSRFVTRRDAVGQEPAAGAEGTAATQRIDRLAENLMATGDILDPYEARNVATAITDGRYKVDRHPVTKEMQVVDLATGEVLYGSGKTTADAPGATSPTAAPQDSRFGAQYPGSQEAFGIEGALKGAINTAGDVTGVGTPYPDAQQTQGDFAVLRENLLNDAASAYNGRVPSWLLQNIRDLTPAAGSVFEGPTGAQSKLRALGRSFEQALQGVEQQLGSELSPQRRQELEARAVALQEGIGRVSGALNSFENPQPTPADGQATQPADADGWAVMPNGVRIREVR</sequence>